<evidence type="ECO:0000256" key="6">
    <source>
        <dbReference type="ARBA" id="ARBA00022993"/>
    </source>
</evidence>
<comment type="caution">
    <text evidence="7">The sequence shown here is derived from an EMBL/GenBank/DDBJ whole genome shotgun (WGS) entry which is preliminary data.</text>
</comment>
<dbReference type="AlphaFoldDB" id="A0A942U395"/>
<proteinExistence type="predicted"/>
<dbReference type="GO" id="GO:0005524">
    <property type="term" value="F:ATP binding"/>
    <property type="evidence" value="ECO:0007669"/>
    <property type="project" value="UniProtKB-KW"/>
</dbReference>
<evidence type="ECO:0000256" key="4">
    <source>
        <dbReference type="ARBA" id="ARBA00022777"/>
    </source>
</evidence>
<evidence type="ECO:0000256" key="2">
    <source>
        <dbReference type="ARBA" id="ARBA00022679"/>
    </source>
</evidence>
<evidence type="ECO:0000313" key="8">
    <source>
        <dbReference type="Proteomes" id="UP000679749"/>
    </source>
</evidence>
<organism evidence="7 8">
    <name type="scientific">Neobacillus rhizophilus</name>
    <dbReference type="NCBI Taxonomy" id="2833579"/>
    <lineage>
        <taxon>Bacteria</taxon>
        <taxon>Bacillati</taxon>
        <taxon>Bacillota</taxon>
        <taxon>Bacilli</taxon>
        <taxon>Bacillales</taxon>
        <taxon>Bacillaceae</taxon>
        <taxon>Neobacillus</taxon>
    </lineage>
</organism>
<keyword evidence="5" id="KW-0067">ATP-binding</keyword>
<dbReference type="GO" id="GO:0015937">
    <property type="term" value="P:coenzyme A biosynthetic process"/>
    <property type="evidence" value="ECO:0007669"/>
    <property type="project" value="UniProtKB-KW"/>
</dbReference>
<protein>
    <submittedName>
        <fullName evidence="7">Type II pantothenate kinase</fullName>
        <ecNumber evidence="7">2.7.1.33</ecNumber>
    </submittedName>
</protein>
<evidence type="ECO:0000313" key="7">
    <source>
        <dbReference type="EMBL" id="MBS4211502.1"/>
    </source>
</evidence>
<dbReference type="InterPro" id="IPR043129">
    <property type="entry name" value="ATPase_NBD"/>
</dbReference>
<gene>
    <name evidence="7" type="primary">coaW</name>
    <name evidence="7" type="ORF">KHA99_03395</name>
</gene>
<dbReference type="Gene3D" id="3.30.420.40">
    <property type="match status" value="1"/>
</dbReference>
<keyword evidence="6" id="KW-0173">Coenzyme A biosynthesis</keyword>
<keyword evidence="1" id="KW-0963">Cytoplasm</keyword>
<dbReference type="SUPFAM" id="SSF53067">
    <property type="entry name" value="Actin-like ATPase domain"/>
    <property type="match status" value="1"/>
</dbReference>
<dbReference type="Pfam" id="PF03630">
    <property type="entry name" value="Fumble"/>
    <property type="match status" value="1"/>
</dbReference>
<accession>A0A942U395</accession>
<sequence length="268" mass="28861">MTAQKVGIDAGGSLIKIAFQERDVMHYKKYPIGELESAFSWLKAVAPNVMAALTGGKAHIVQEKFFPNGTIVPEFQATCEGVRLFLLEEGKKTPDPYIIVNVGTGTSWHLVDGESYERILGSGVGGGTFMGLGTILTNESGFQHLTEMAVKGQKENLDLLVKDIYESDEPPINGDLTAANFAKGLNVKHSGADRMAALTNMIAETIMLLTVQAAAIHQVKQIVFIGSSLIGNPFLTESLETYMKMLGLQSMFLKNGEYCGAVGALLSI</sequence>
<keyword evidence="3" id="KW-0547">Nucleotide-binding</keyword>
<keyword evidence="4 7" id="KW-0418">Kinase</keyword>
<dbReference type="InterPro" id="IPR011602">
    <property type="entry name" value="Type_II_PanK_bac"/>
</dbReference>
<dbReference type="NCBIfam" id="NF009842">
    <property type="entry name" value="PRK13317.1"/>
    <property type="match status" value="1"/>
</dbReference>
<evidence type="ECO:0000256" key="1">
    <source>
        <dbReference type="ARBA" id="ARBA00022490"/>
    </source>
</evidence>
<name>A0A942U395_9BACI</name>
<evidence type="ECO:0000256" key="5">
    <source>
        <dbReference type="ARBA" id="ARBA00022840"/>
    </source>
</evidence>
<dbReference type="EC" id="2.7.1.33" evidence="7"/>
<dbReference type="Proteomes" id="UP000679749">
    <property type="component" value="Unassembled WGS sequence"/>
</dbReference>
<dbReference type="RefSeq" id="WP_213116012.1">
    <property type="nucleotide sequence ID" value="NZ_JAGYPF010000001.1"/>
</dbReference>
<evidence type="ECO:0000256" key="3">
    <source>
        <dbReference type="ARBA" id="ARBA00022741"/>
    </source>
</evidence>
<reference evidence="7" key="1">
    <citation type="submission" date="2021-05" db="EMBL/GenBank/DDBJ databases">
        <title>Novel Bacillus species.</title>
        <authorList>
            <person name="Liu G."/>
        </authorList>
    </citation>
    <scope>NUCLEOTIDE SEQUENCE</scope>
    <source>
        <strain evidence="7">FJAT-49825</strain>
    </source>
</reference>
<dbReference type="EMBL" id="JAGYPF010000001">
    <property type="protein sequence ID" value="MBS4211502.1"/>
    <property type="molecule type" value="Genomic_DNA"/>
</dbReference>
<dbReference type="PANTHER" id="PTHR12280">
    <property type="entry name" value="PANTOTHENATE KINASE"/>
    <property type="match status" value="1"/>
</dbReference>
<dbReference type="InterPro" id="IPR004567">
    <property type="entry name" value="Type_II_PanK"/>
</dbReference>
<keyword evidence="2 7" id="KW-0808">Transferase</keyword>
<dbReference type="CDD" id="cd24085">
    <property type="entry name" value="ASKHA_NBD_PanK-II_bac"/>
    <property type="match status" value="1"/>
</dbReference>
<dbReference type="GO" id="GO:0004594">
    <property type="term" value="F:pantothenate kinase activity"/>
    <property type="evidence" value="ECO:0007669"/>
    <property type="project" value="UniProtKB-EC"/>
</dbReference>
<dbReference type="PANTHER" id="PTHR12280:SF20">
    <property type="entry name" value="4'-PHOSPHOPANTETHEINE PHOSPHATASE"/>
    <property type="match status" value="1"/>
</dbReference>
<keyword evidence="8" id="KW-1185">Reference proteome</keyword>
<dbReference type="PIRSF" id="PIRSF036940">
    <property type="entry name" value="PanK_bac_aCoA"/>
    <property type="match status" value="1"/>
</dbReference>
<dbReference type="GO" id="GO:0005829">
    <property type="term" value="C:cytosol"/>
    <property type="evidence" value="ECO:0007669"/>
    <property type="project" value="TreeGrafter"/>
</dbReference>